<evidence type="ECO:0000256" key="9">
    <source>
        <dbReference type="ARBA" id="ARBA00023315"/>
    </source>
</evidence>
<dbReference type="GO" id="GO:0004144">
    <property type="term" value="F:diacylglycerol O-acyltransferase activity"/>
    <property type="evidence" value="ECO:0007669"/>
    <property type="project" value="UniProtKB-EC"/>
</dbReference>
<accession>A0A1G8XYV8</accession>
<proteinExistence type="inferred from homology"/>
<keyword evidence="14" id="KW-1185">Reference proteome</keyword>
<dbReference type="AlphaFoldDB" id="A0A1G8XYV8"/>
<organism evidence="13 14">
    <name type="scientific">Ferrimonas sediminum</name>
    <dbReference type="NCBI Taxonomy" id="718193"/>
    <lineage>
        <taxon>Bacteria</taxon>
        <taxon>Pseudomonadati</taxon>
        <taxon>Pseudomonadota</taxon>
        <taxon>Gammaproteobacteria</taxon>
        <taxon>Alteromonadales</taxon>
        <taxon>Ferrimonadaceae</taxon>
        <taxon>Ferrimonas</taxon>
    </lineage>
</organism>
<gene>
    <name evidence="13" type="ORF">SAMN04488540_11646</name>
</gene>
<evidence type="ECO:0000259" key="12">
    <source>
        <dbReference type="Pfam" id="PF06974"/>
    </source>
</evidence>
<feature type="domain" description="O-acyltransferase WSD1 C-terminal" evidence="12">
    <location>
        <begin position="302"/>
        <end position="446"/>
    </location>
</feature>
<dbReference type="InterPro" id="IPR014292">
    <property type="entry name" value="Acyl_transf_WS/DGAT"/>
</dbReference>
<evidence type="ECO:0000256" key="8">
    <source>
        <dbReference type="ARBA" id="ARBA00023098"/>
    </source>
</evidence>
<evidence type="ECO:0000256" key="7">
    <source>
        <dbReference type="ARBA" id="ARBA00022798"/>
    </source>
</evidence>
<evidence type="ECO:0000256" key="6">
    <source>
        <dbReference type="ARBA" id="ARBA00022679"/>
    </source>
</evidence>
<dbReference type="InterPro" id="IPR009721">
    <property type="entry name" value="O-acyltransferase_WSD1_C"/>
</dbReference>
<dbReference type="Proteomes" id="UP000199527">
    <property type="component" value="Unassembled WGS sequence"/>
</dbReference>
<evidence type="ECO:0000256" key="4">
    <source>
        <dbReference type="ARBA" id="ARBA00013244"/>
    </source>
</evidence>
<evidence type="ECO:0000256" key="3">
    <source>
        <dbReference type="ARBA" id="ARBA00009587"/>
    </source>
</evidence>
<dbReference type="GO" id="GO:0051701">
    <property type="term" value="P:biological process involved in interaction with host"/>
    <property type="evidence" value="ECO:0007669"/>
    <property type="project" value="TreeGrafter"/>
</dbReference>
<evidence type="ECO:0000313" key="14">
    <source>
        <dbReference type="Proteomes" id="UP000199527"/>
    </source>
</evidence>
<dbReference type="RefSeq" id="WP_176819341.1">
    <property type="nucleotide sequence ID" value="NZ_FNEM01000016.1"/>
</dbReference>
<comment type="similarity">
    <text evidence="3">Belongs to the long-chain O-acyltransferase family.</text>
</comment>
<keyword evidence="8" id="KW-0443">Lipid metabolism</keyword>
<comment type="pathway">
    <text evidence="1">Glycerolipid metabolism; triacylglycerol biosynthesis.</text>
</comment>
<evidence type="ECO:0000256" key="10">
    <source>
        <dbReference type="ARBA" id="ARBA00048109"/>
    </source>
</evidence>
<keyword evidence="5" id="KW-0444">Lipid biosynthesis</keyword>
<evidence type="ECO:0000256" key="5">
    <source>
        <dbReference type="ARBA" id="ARBA00022516"/>
    </source>
</evidence>
<dbReference type="PANTHER" id="PTHR31650:SF1">
    <property type="entry name" value="WAX ESTER SYNTHASE_DIACYLGLYCEROL ACYLTRANSFERASE 4-RELATED"/>
    <property type="match status" value="1"/>
</dbReference>
<evidence type="ECO:0000256" key="2">
    <source>
        <dbReference type="ARBA" id="ARBA00005189"/>
    </source>
</evidence>
<dbReference type="InterPro" id="IPR045034">
    <property type="entry name" value="O-acyltransferase_WSD1-like"/>
</dbReference>
<evidence type="ECO:0000313" key="13">
    <source>
        <dbReference type="EMBL" id="SDJ95703.1"/>
    </source>
</evidence>
<keyword evidence="9 13" id="KW-0012">Acyltransferase</keyword>
<dbReference type="Pfam" id="PF06974">
    <property type="entry name" value="WS_DGAT_C"/>
    <property type="match status" value="1"/>
</dbReference>
<keyword evidence="6 13" id="KW-0808">Transferase</keyword>
<dbReference type="GO" id="GO:0071731">
    <property type="term" value="P:response to nitric oxide"/>
    <property type="evidence" value="ECO:0007669"/>
    <property type="project" value="TreeGrafter"/>
</dbReference>
<dbReference type="PANTHER" id="PTHR31650">
    <property type="entry name" value="O-ACYLTRANSFERASE (WSD1-LIKE) FAMILY PROTEIN"/>
    <property type="match status" value="1"/>
</dbReference>
<dbReference type="GO" id="GO:0001666">
    <property type="term" value="P:response to hypoxia"/>
    <property type="evidence" value="ECO:0007669"/>
    <property type="project" value="TreeGrafter"/>
</dbReference>
<comment type="pathway">
    <text evidence="2">Lipid metabolism.</text>
</comment>
<sequence>MARLSLIDASFVLFESAHTPMHVGGLLMVEPDNHNFATELFQHLLQCHIANPPFNRILKVGAGGWPYWKTTSTLNIEQHVFLHQAPQHGDELALQRMLAQLHSQLMDRRKPLWECHIIDGIKGGQVAVYIKIHHACADGMKLSAMMDQLLSKVPDTSISPAFWQFNNPRRARQNNTLKQAYDFGSALYHQIVELPNLAKLTGKLFSRAFYPTISRMPIPFTAEKTFFNQRPISDRVIAQGNLPISSIKRISKFTGASVNEVVLAVCDAALHQYLIDHKRPSDKPLVAIMPVNMKADANDKDNHFSPALIELGKRQNQPTERLKEIMISSRQIKHEAKAFSPTAFMNLSVATNALMLLIGKLKLDNRLPTISNLVISNVPGPRETRYLFGAPIRSITPYSVLLPDQSLNITLFSYDQMLHVGITACDRALGDIELLVPYISKALTALELDLLTVTLEKVEAQLEQQHH</sequence>
<dbReference type="GO" id="GO:0019432">
    <property type="term" value="P:triglyceride biosynthetic process"/>
    <property type="evidence" value="ECO:0007669"/>
    <property type="project" value="UniProtKB-UniPathway"/>
</dbReference>
<dbReference type="Pfam" id="PF03007">
    <property type="entry name" value="WS_DGAT_cat"/>
    <property type="match status" value="1"/>
</dbReference>
<protein>
    <recommendedName>
        <fullName evidence="4">diacylglycerol O-acyltransferase</fullName>
        <ecNumber evidence="4">2.3.1.20</ecNumber>
    </recommendedName>
</protein>
<dbReference type="InterPro" id="IPR004255">
    <property type="entry name" value="O-acyltransferase_WSD1_N"/>
</dbReference>
<keyword evidence="7" id="KW-0319">Glycerol metabolism</keyword>
<dbReference type="SUPFAM" id="SSF52777">
    <property type="entry name" value="CoA-dependent acyltransferases"/>
    <property type="match status" value="1"/>
</dbReference>
<dbReference type="EMBL" id="FNEM01000016">
    <property type="protein sequence ID" value="SDJ95703.1"/>
    <property type="molecule type" value="Genomic_DNA"/>
</dbReference>
<reference evidence="14" key="1">
    <citation type="submission" date="2016-10" db="EMBL/GenBank/DDBJ databases">
        <authorList>
            <person name="Varghese N."/>
            <person name="Submissions S."/>
        </authorList>
    </citation>
    <scope>NUCLEOTIDE SEQUENCE [LARGE SCALE GENOMIC DNA]</scope>
    <source>
        <strain evidence="14">DSM 23317</strain>
    </source>
</reference>
<dbReference type="NCBIfam" id="TIGR02946">
    <property type="entry name" value="acyl_WS_DGAT"/>
    <property type="match status" value="1"/>
</dbReference>
<feature type="domain" description="O-acyltransferase WSD1-like N-terminal" evidence="11">
    <location>
        <begin position="4"/>
        <end position="262"/>
    </location>
</feature>
<name>A0A1G8XYV8_9GAMM</name>
<dbReference type="UniPathway" id="UPA00282"/>
<evidence type="ECO:0000259" key="11">
    <source>
        <dbReference type="Pfam" id="PF03007"/>
    </source>
</evidence>
<dbReference type="GO" id="GO:0005886">
    <property type="term" value="C:plasma membrane"/>
    <property type="evidence" value="ECO:0007669"/>
    <property type="project" value="TreeGrafter"/>
</dbReference>
<dbReference type="EC" id="2.3.1.20" evidence="4"/>
<evidence type="ECO:0000256" key="1">
    <source>
        <dbReference type="ARBA" id="ARBA00004771"/>
    </source>
</evidence>
<dbReference type="GO" id="GO:0006071">
    <property type="term" value="P:glycerol metabolic process"/>
    <property type="evidence" value="ECO:0007669"/>
    <property type="project" value="UniProtKB-KW"/>
</dbReference>
<comment type="catalytic activity">
    <reaction evidence="10">
        <text>an acyl-CoA + a 1,2-diacyl-sn-glycerol = a triacyl-sn-glycerol + CoA</text>
        <dbReference type="Rhea" id="RHEA:10868"/>
        <dbReference type="ChEBI" id="CHEBI:17815"/>
        <dbReference type="ChEBI" id="CHEBI:57287"/>
        <dbReference type="ChEBI" id="CHEBI:58342"/>
        <dbReference type="ChEBI" id="CHEBI:64615"/>
        <dbReference type="EC" id="2.3.1.20"/>
    </reaction>
</comment>